<dbReference type="PANTHER" id="PTHR12821:SF0">
    <property type="entry name" value="BYSTIN"/>
    <property type="match status" value="1"/>
</dbReference>
<dbReference type="GO" id="GO:0005737">
    <property type="term" value="C:cytoplasm"/>
    <property type="evidence" value="ECO:0007669"/>
    <property type="project" value="TreeGrafter"/>
</dbReference>
<dbReference type="Proteomes" id="UP000799118">
    <property type="component" value="Unassembled WGS sequence"/>
</dbReference>
<reference evidence="2" key="1">
    <citation type="journal article" date="2019" name="Environ. Microbiol.">
        <title>Fungal ecological strategies reflected in gene transcription - a case study of two litter decomposers.</title>
        <authorList>
            <person name="Barbi F."/>
            <person name="Kohler A."/>
            <person name="Barry K."/>
            <person name="Baskaran P."/>
            <person name="Daum C."/>
            <person name="Fauchery L."/>
            <person name="Ihrmark K."/>
            <person name="Kuo A."/>
            <person name="LaButti K."/>
            <person name="Lipzen A."/>
            <person name="Morin E."/>
            <person name="Grigoriev I.V."/>
            <person name="Henrissat B."/>
            <person name="Lindahl B."/>
            <person name="Martin F."/>
        </authorList>
    </citation>
    <scope>NUCLEOTIDE SEQUENCE</scope>
    <source>
        <strain evidence="2">JB14</strain>
    </source>
</reference>
<name>A0A6A4IJ56_9AGAR</name>
<dbReference type="Pfam" id="PF05291">
    <property type="entry name" value="Bystin"/>
    <property type="match status" value="1"/>
</dbReference>
<evidence type="ECO:0000313" key="2">
    <source>
        <dbReference type="EMBL" id="KAE9409980.1"/>
    </source>
</evidence>
<dbReference type="GO" id="GO:0006364">
    <property type="term" value="P:rRNA processing"/>
    <property type="evidence" value="ECO:0007669"/>
    <property type="project" value="TreeGrafter"/>
</dbReference>
<organism evidence="2 3">
    <name type="scientific">Gymnopus androsaceus JB14</name>
    <dbReference type="NCBI Taxonomy" id="1447944"/>
    <lineage>
        <taxon>Eukaryota</taxon>
        <taxon>Fungi</taxon>
        <taxon>Dikarya</taxon>
        <taxon>Basidiomycota</taxon>
        <taxon>Agaricomycotina</taxon>
        <taxon>Agaricomycetes</taxon>
        <taxon>Agaricomycetidae</taxon>
        <taxon>Agaricales</taxon>
        <taxon>Marasmiineae</taxon>
        <taxon>Omphalotaceae</taxon>
        <taxon>Gymnopus</taxon>
    </lineage>
</organism>
<dbReference type="GO" id="GO:0030515">
    <property type="term" value="F:snoRNA binding"/>
    <property type="evidence" value="ECO:0007669"/>
    <property type="project" value="TreeGrafter"/>
</dbReference>
<dbReference type="EMBL" id="ML769386">
    <property type="protein sequence ID" value="KAE9409980.1"/>
    <property type="molecule type" value="Genomic_DNA"/>
</dbReference>
<proteinExistence type="inferred from homology"/>
<dbReference type="PANTHER" id="PTHR12821">
    <property type="entry name" value="BYSTIN"/>
    <property type="match status" value="1"/>
</dbReference>
<comment type="similarity">
    <text evidence="1">Belongs to the bystin family.</text>
</comment>
<dbReference type="InterPro" id="IPR007955">
    <property type="entry name" value="Bystin"/>
</dbReference>
<dbReference type="GO" id="GO:0030688">
    <property type="term" value="C:preribosome, small subunit precursor"/>
    <property type="evidence" value="ECO:0007669"/>
    <property type="project" value="TreeGrafter"/>
</dbReference>
<gene>
    <name evidence="2" type="ORF">BT96DRAFT_984306</name>
</gene>
<evidence type="ECO:0000256" key="1">
    <source>
        <dbReference type="ARBA" id="ARBA00007114"/>
    </source>
</evidence>
<protein>
    <submittedName>
        <fullName evidence="2">Uncharacterized protein</fullName>
    </submittedName>
</protein>
<sequence length="199" mass="21633">MKCIYISIGIRLASYLEKYTGGAHTETIQSHSRQAYTMGSRSRLTKPQNWSPNATRAATRTFISIMKPPQAQLFLSVVLLDDVQEDIQTCICSTVRYASGLTSDQKDASLGATPHAQISPEFRRELVDSILFLAIKQAYRCSEGLGLSSSEAKIRAKVRAAGAEECGRLGANHLGSACVGEEVGEGEFGQEGEWVGKDE</sequence>
<dbReference type="AlphaFoldDB" id="A0A6A4IJ56"/>
<keyword evidence="3" id="KW-1185">Reference proteome</keyword>
<dbReference type="OrthoDB" id="2192561at2759"/>
<dbReference type="GO" id="GO:0005730">
    <property type="term" value="C:nucleolus"/>
    <property type="evidence" value="ECO:0007669"/>
    <property type="project" value="TreeGrafter"/>
</dbReference>
<accession>A0A6A4IJ56</accession>
<evidence type="ECO:0000313" key="3">
    <source>
        <dbReference type="Proteomes" id="UP000799118"/>
    </source>
</evidence>